<name>A0A445I1Z7_GLYSO</name>
<reference evidence="1 2" key="1">
    <citation type="submission" date="2018-09" db="EMBL/GenBank/DDBJ databases">
        <title>A high-quality reference genome of wild soybean provides a powerful tool to mine soybean genomes.</title>
        <authorList>
            <person name="Xie M."/>
            <person name="Chung C.Y.L."/>
            <person name="Li M.-W."/>
            <person name="Wong F.-L."/>
            <person name="Chan T.-F."/>
            <person name="Lam H.-M."/>
        </authorList>
    </citation>
    <scope>NUCLEOTIDE SEQUENCE [LARGE SCALE GENOMIC DNA]</scope>
    <source>
        <strain evidence="2">cv. W05</strain>
        <tissue evidence="1">Hypocotyl of etiolated seedlings</tissue>
    </source>
</reference>
<keyword evidence="2" id="KW-1185">Reference proteome</keyword>
<organism evidence="1 2">
    <name type="scientific">Glycine soja</name>
    <name type="common">Wild soybean</name>
    <dbReference type="NCBI Taxonomy" id="3848"/>
    <lineage>
        <taxon>Eukaryota</taxon>
        <taxon>Viridiplantae</taxon>
        <taxon>Streptophyta</taxon>
        <taxon>Embryophyta</taxon>
        <taxon>Tracheophyta</taxon>
        <taxon>Spermatophyta</taxon>
        <taxon>Magnoliopsida</taxon>
        <taxon>eudicotyledons</taxon>
        <taxon>Gunneridae</taxon>
        <taxon>Pentapetalae</taxon>
        <taxon>rosids</taxon>
        <taxon>fabids</taxon>
        <taxon>Fabales</taxon>
        <taxon>Fabaceae</taxon>
        <taxon>Papilionoideae</taxon>
        <taxon>50 kb inversion clade</taxon>
        <taxon>NPAAA clade</taxon>
        <taxon>indigoferoid/millettioid clade</taxon>
        <taxon>Phaseoleae</taxon>
        <taxon>Glycine</taxon>
        <taxon>Glycine subgen. Soja</taxon>
    </lineage>
</organism>
<comment type="caution">
    <text evidence="1">The sequence shown here is derived from an EMBL/GenBank/DDBJ whole genome shotgun (WGS) entry which is preliminary data.</text>
</comment>
<accession>A0A445I1Z7</accession>
<sequence>MMILHFLFLKTQSWNASFIQIGHYRLLILFVVDFEDGTKEPILNDKVGCMK</sequence>
<gene>
    <name evidence="1" type="ORF">D0Y65_030012</name>
</gene>
<evidence type="ECO:0000313" key="2">
    <source>
        <dbReference type="Proteomes" id="UP000289340"/>
    </source>
</evidence>
<evidence type="ECO:0000313" key="1">
    <source>
        <dbReference type="EMBL" id="RZB80093.1"/>
    </source>
</evidence>
<proteinExistence type="predicted"/>
<dbReference type="Proteomes" id="UP000289340">
    <property type="component" value="Chromosome 11"/>
</dbReference>
<dbReference type="AlphaFoldDB" id="A0A445I1Z7"/>
<protein>
    <submittedName>
        <fullName evidence="1">Uncharacterized protein</fullName>
    </submittedName>
</protein>
<dbReference type="EMBL" id="QZWG01000011">
    <property type="protein sequence ID" value="RZB80093.1"/>
    <property type="molecule type" value="Genomic_DNA"/>
</dbReference>